<dbReference type="PANTHER" id="PTHR24104:SF25">
    <property type="entry name" value="PROTEIN LIN-41"/>
    <property type="match status" value="1"/>
</dbReference>
<dbReference type="Pfam" id="PF24595">
    <property type="entry name" value="DUF7619"/>
    <property type="match status" value="1"/>
</dbReference>
<proteinExistence type="predicted"/>
<dbReference type="InterPro" id="IPR013783">
    <property type="entry name" value="Ig-like_fold"/>
</dbReference>
<keyword evidence="5" id="KW-1185">Reference proteome</keyword>
<evidence type="ECO:0000313" key="4">
    <source>
        <dbReference type="EMBL" id="MBD1396477.1"/>
    </source>
</evidence>
<dbReference type="Proteomes" id="UP000625551">
    <property type="component" value="Unassembled WGS sequence"/>
</dbReference>
<dbReference type="Gene3D" id="2.120.10.30">
    <property type="entry name" value="TolB, C-terminal domain"/>
    <property type="match status" value="3"/>
</dbReference>
<sequence length="1471" mass="161722">MGQTLSNPHDFSVADNGDIYVVDKFSIKIYFKDIANLSELHVREIFIDHEFAGHSIALDNEGHFYLVRDDHKVYKYTLQGELVLSFGGKGQQPGNFDSPRDIALDSQGNVYVADTYNYRIQKFNKDGKFLQIIGGSGDGHGTLNLPTQIKIDSDNKINIIEKHRFQRLLPNGTTDLSIDLNDLNDVAIDPEGNIFISFGPLYTNKYASDGQLLETLFSRGVWDINTSKIRLNIDQEGYFYLLEIDSSTRNNRLQKFDSSFFWLLSYGKHYADNATYLDLNKSRVTFDASGNFYTANQTTTQNDTTLHWVQLFNYHGIWRESFEVPSDLKNSTIIEDITIDNQGFVHVLANLERGIVHKYSSIGKYISSITTLPSNVEHNFSPKRLFFDQSDHMFLTDGKRFLKFNKQGTLISDVLLNVELVDASNYIIDITLGYDGNFYLIQGHSVKKYDQTGRLLLQFNARDTDPLPWEAPSSLAVDAMGAIYVADRLTIRKYDKSGKILSTVQGSRAYTGTTVRTELSVTPDGATIRATLKDDYHFFNTIRFYHSTSLTPTNRITGTVFYDTNSNCKKEIDEQGLEGIVVMVTPGPYYTKTDQSGNYNLIIGAGDYTVKQLLPEQGLGRDIKQLCPPNGIVPTVKFDTNSNQKVVADFGNRVTLSPHLQVSVSSTRRRRCFDSTTKVRYSNTGFATAPNAKVYLKLPKEVELLSADKPYTRLADGTYEFAVGDLAGGQSGTITVQDIVTCGDESVRGRTVCTRAWITPSNNMPVKPTPTVSITGRCHPETGMIRFVLRNTGTADMETSELYRKYANGELASVEQFRLAAGDSMVFWVPSMGYTWRIEAGQPEGNGDNTLVSVTIEGCPGTTANSAPSTGKVTLMPTDDEEAEVAEECLPIIDSYDPNDKLVTPVGRTDQHYTPTNTALKYKIRFQNTGTDVAYRVVVVDTLSEHLDLSTLQVGSSSHKARFEVSGKGRPVLTWTFDNIMLPYSTTNEPGSHGYIQFSIKPKADLPEKTAVENFADIFFDFNSPIRTNITINRIYNMPPVINEVVRLHLEDVLATPGIESFAPNAGRYGAEITITGERFAADASRNKVYLDGRLVTVVNATATELKVLVPVGASSGKLKVVTPDGAATSTASFQVYQPPVISSFSPVEGKVGQTVTITGDHLQPEMFQSIKLGAAACRIISMSASSLTIEVPAGAVTGAFTISTKGGETVSTSSYVVWNQPTISNLSKYTDIVGATIGIIGEHFAPDKSRNKVYFGLSQAQVLEASPTQLLVKVPEQAETAFLTLETPGGKASSATAFQVIPGPKFSAMQPAKGAVGTVVEISGVNFGVMGQQDRIEFNGQPALVLETSADRYKVRVPRSAATGKVKITGYGGMAISTTDFVVEELSLDEAITVYPNPTTGRFTVSLRHTDFEVQAIEVFDALGRLQHKATLGSPRPEVVEIALPNATAGLYLLQVQTDRGTVIKKLTLL</sequence>
<dbReference type="InterPro" id="IPR055353">
    <property type="entry name" value="DUF7619"/>
</dbReference>
<dbReference type="Pfam" id="PF01833">
    <property type="entry name" value="TIG"/>
    <property type="match status" value="4"/>
</dbReference>
<dbReference type="NCBIfam" id="TIGR04183">
    <property type="entry name" value="Por_Secre_tail"/>
    <property type="match status" value="1"/>
</dbReference>
<dbReference type="Pfam" id="PF01436">
    <property type="entry name" value="NHL"/>
    <property type="match status" value="1"/>
</dbReference>
<dbReference type="SUPFAM" id="SSF81296">
    <property type="entry name" value="E set domains"/>
    <property type="match status" value="4"/>
</dbReference>
<keyword evidence="1" id="KW-0677">Repeat</keyword>
<dbReference type="EMBL" id="JACXAJ010000001">
    <property type="protein sequence ID" value="MBD1396477.1"/>
    <property type="molecule type" value="Genomic_DNA"/>
</dbReference>
<dbReference type="PANTHER" id="PTHR24104">
    <property type="entry name" value="E3 UBIQUITIN-PROTEIN LIGASE NHLRC1-RELATED"/>
    <property type="match status" value="1"/>
</dbReference>
<evidence type="ECO:0000259" key="3">
    <source>
        <dbReference type="SMART" id="SM00429"/>
    </source>
</evidence>
<dbReference type="InterPro" id="IPR026444">
    <property type="entry name" value="Secre_tail"/>
</dbReference>
<dbReference type="SUPFAM" id="SSF117074">
    <property type="entry name" value="Hypothetical protein PA1324"/>
    <property type="match status" value="1"/>
</dbReference>
<comment type="caution">
    <text evidence="4">The sequence shown here is derived from an EMBL/GenBank/DDBJ whole genome shotgun (WGS) entry which is preliminary data.</text>
</comment>
<dbReference type="PROSITE" id="PS51125">
    <property type="entry name" value="NHL"/>
    <property type="match status" value="1"/>
</dbReference>
<evidence type="ECO:0000256" key="1">
    <source>
        <dbReference type="ARBA" id="ARBA00022737"/>
    </source>
</evidence>
<dbReference type="Pfam" id="PF18962">
    <property type="entry name" value="Por_Secre_tail"/>
    <property type="match status" value="1"/>
</dbReference>
<feature type="domain" description="IPT/TIG" evidence="3">
    <location>
        <begin position="1304"/>
        <end position="1383"/>
    </location>
</feature>
<reference evidence="4 5" key="1">
    <citation type="submission" date="2020-09" db="EMBL/GenBank/DDBJ databases">
        <title>Genome sequencing and assembly of Pontibacter sp.</title>
        <authorList>
            <person name="Chhetri G."/>
        </authorList>
    </citation>
    <scope>NUCLEOTIDE SEQUENCE [LARGE SCALE GENOMIC DNA]</scope>
    <source>
        <strain evidence="4 5">JH31</strain>
    </source>
</reference>
<gene>
    <name evidence="4" type="ORF">H9Q13_04815</name>
</gene>
<evidence type="ECO:0000313" key="5">
    <source>
        <dbReference type="Proteomes" id="UP000625551"/>
    </source>
</evidence>
<feature type="repeat" description="NHL" evidence="2">
    <location>
        <begin position="83"/>
        <end position="126"/>
    </location>
</feature>
<name>A0ABR7XDX8_9BACT</name>
<accession>A0ABR7XDX8</accession>
<dbReference type="InterPro" id="IPR050952">
    <property type="entry name" value="TRIM-NHL_E3_ligases"/>
</dbReference>
<dbReference type="CDD" id="cd05819">
    <property type="entry name" value="NHL"/>
    <property type="match status" value="1"/>
</dbReference>
<feature type="domain" description="IPT/TIG" evidence="3">
    <location>
        <begin position="1139"/>
        <end position="1217"/>
    </location>
</feature>
<dbReference type="InterPro" id="IPR011042">
    <property type="entry name" value="6-blade_b-propeller_TolB-like"/>
</dbReference>
<dbReference type="InterPro" id="IPR001258">
    <property type="entry name" value="NHL_repeat"/>
</dbReference>
<dbReference type="SUPFAM" id="SSF101898">
    <property type="entry name" value="NHL repeat"/>
    <property type="match status" value="2"/>
</dbReference>
<protein>
    <submittedName>
        <fullName evidence="4">IPT/TIG domain-containing protein</fullName>
    </submittedName>
</protein>
<evidence type="ECO:0000256" key="2">
    <source>
        <dbReference type="PROSITE-ProRule" id="PRU00504"/>
    </source>
</evidence>
<dbReference type="Gene3D" id="2.60.40.10">
    <property type="entry name" value="Immunoglobulins"/>
    <property type="match status" value="5"/>
</dbReference>
<organism evidence="4 5">
    <name type="scientific">Pontibacter aquaedesilientis</name>
    <dbReference type="NCBI Taxonomy" id="2766980"/>
    <lineage>
        <taxon>Bacteria</taxon>
        <taxon>Pseudomonadati</taxon>
        <taxon>Bacteroidota</taxon>
        <taxon>Cytophagia</taxon>
        <taxon>Cytophagales</taxon>
        <taxon>Hymenobacteraceae</taxon>
        <taxon>Pontibacter</taxon>
    </lineage>
</organism>
<dbReference type="CDD" id="cd00102">
    <property type="entry name" value="IPT"/>
    <property type="match status" value="1"/>
</dbReference>
<dbReference type="SMART" id="SM00429">
    <property type="entry name" value="IPT"/>
    <property type="match status" value="3"/>
</dbReference>
<dbReference type="InterPro" id="IPR014756">
    <property type="entry name" value="Ig_E-set"/>
</dbReference>
<dbReference type="InterPro" id="IPR002909">
    <property type="entry name" value="IPT_dom"/>
</dbReference>
<feature type="domain" description="IPT/TIG" evidence="3">
    <location>
        <begin position="1056"/>
        <end position="1137"/>
    </location>
</feature>